<dbReference type="PROSITE" id="PS00212">
    <property type="entry name" value="ALBUMIN_1"/>
    <property type="match status" value="1"/>
</dbReference>
<dbReference type="InterPro" id="IPR000264">
    <property type="entry name" value="ALB/AFP/VDB"/>
</dbReference>
<dbReference type="PANTHER" id="PTHR11385">
    <property type="entry name" value="SERUM ALBUMIN-RELATED"/>
    <property type="match status" value="1"/>
</dbReference>
<dbReference type="GO" id="GO:0005737">
    <property type="term" value="C:cytoplasm"/>
    <property type="evidence" value="ECO:0007669"/>
    <property type="project" value="TreeGrafter"/>
</dbReference>
<dbReference type="InterPro" id="IPR020857">
    <property type="entry name" value="Serum_albumin_CS"/>
</dbReference>
<dbReference type="KEGG" id="pbi:112542815"/>
<dbReference type="PROSITE" id="PS51438">
    <property type="entry name" value="ALBUMIN_2"/>
    <property type="match status" value="2"/>
</dbReference>
<dbReference type="PRINTS" id="PR00802">
    <property type="entry name" value="SERUMALBUMIN"/>
</dbReference>
<feature type="domain" description="Albumin" evidence="5">
    <location>
        <begin position="131"/>
        <end position="328"/>
    </location>
</feature>
<keyword evidence="2" id="KW-0964">Secreted</keyword>
<protein>
    <submittedName>
        <fullName evidence="7">Serum albumin B-like</fullName>
    </submittedName>
</protein>
<accession>A0A9F5J8J5</accession>
<feature type="domain" description="Albumin" evidence="5">
    <location>
        <begin position="1"/>
        <end position="129"/>
    </location>
</feature>
<evidence type="ECO:0000313" key="7">
    <source>
        <dbReference type="RefSeq" id="XP_025032321.1"/>
    </source>
</evidence>
<proteinExistence type="predicted"/>
<dbReference type="Pfam" id="PF00273">
    <property type="entry name" value="Serum_albumin"/>
    <property type="match status" value="2"/>
</dbReference>
<evidence type="ECO:0000256" key="4">
    <source>
        <dbReference type="ARBA" id="ARBA00023157"/>
    </source>
</evidence>
<gene>
    <name evidence="7" type="primary">LOC112542815</name>
</gene>
<dbReference type="PANTHER" id="PTHR11385:SF14">
    <property type="entry name" value="AFAMIN"/>
    <property type="match status" value="1"/>
</dbReference>
<evidence type="ECO:0000256" key="3">
    <source>
        <dbReference type="ARBA" id="ARBA00022737"/>
    </source>
</evidence>
<comment type="subcellular location">
    <subcellularLocation>
        <location evidence="1">Secreted</location>
    </subcellularLocation>
</comment>
<dbReference type="GO" id="GO:0072562">
    <property type="term" value="C:blood microparticle"/>
    <property type="evidence" value="ECO:0007669"/>
    <property type="project" value="TreeGrafter"/>
</dbReference>
<dbReference type="AlphaFoldDB" id="A0A9F5J8J5"/>
<sequence length="347" mass="39717">TNLPLFLQIELSQYVCKNKDTISSKLDHCCGLPLVERPTCLHGLENDEKPAPPDHPSKQIINEAEACQSYNEHADEHLESFLFNLTRSHLELSKLFDVEIFLRYKDLLGQCCKLEDHAQCLHTGEEQLESLITKIEDVVKKNCEHYKKIGGYFFQNELLVKYTRIMPQLPSSKLIEFTNELAQAAEECCKFDNHHQVSCALEDTDKAIGSICQYHKEHHINKQVCHCCDSPFIKRWECITHLGPDPDYVPPATFKPHVMDHPEVLCSTDEHIVQESKQGLLIDLIEFLPHISDNQLANATIGFHLLQAECCADEHKRECFDSKVYLSKGVWVGKVQERLLPCSSPQI</sequence>
<evidence type="ECO:0000313" key="6">
    <source>
        <dbReference type="Proteomes" id="UP000695026"/>
    </source>
</evidence>
<keyword evidence="6" id="KW-1185">Reference proteome</keyword>
<dbReference type="OrthoDB" id="9875082at2759"/>
<reference evidence="7" key="1">
    <citation type="submission" date="2025-08" db="UniProtKB">
        <authorList>
            <consortium name="RefSeq"/>
        </authorList>
    </citation>
    <scope>IDENTIFICATION</scope>
    <source>
        <tissue evidence="7">Liver</tissue>
    </source>
</reference>
<evidence type="ECO:0000256" key="2">
    <source>
        <dbReference type="ARBA" id="ARBA00022525"/>
    </source>
</evidence>
<feature type="non-terminal residue" evidence="7">
    <location>
        <position position="1"/>
    </location>
</feature>
<keyword evidence="3" id="KW-0677">Repeat</keyword>
<dbReference type="SMART" id="SM00103">
    <property type="entry name" value="ALBUMIN"/>
    <property type="match status" value="1"/>
</dbReference>
<evidence type="ECO:0000256" key="1">
    <source>
        <dbReference type="ARBA" id="ARBA00004613"/>
    </source>
</evidence>
<organism evidence="6 7">
    <name type="scientific">Python bivittatus</name>
    <name type="common">Burmese python</name>
    <name type="synonym">Python molurus bivittatus</name>
    <dbReference type="NCBI Taxonomy" id="176946"/>
    <lineage>
        <taxon>Eukaryota</taxon>
        <taxon>Metazoa</taxon>
        <taxon>Chordata</taxon>
        <taxon>Craniata</taxon>
        <taxon>Vertebrata</taxon>
        <taxon>Euteleostomi</taxon>
        <taxon>Lepidosauria</taxon>
        <taxon>Squamata</taxon>
        <taxon>Bifurcata</taxon>
        <taxon>Unidentata</taxon>
        <taxon>Episquamata</taxon>
        <taxon>Toxicofera</taxon>
        <taxon>Serpentes</taxon>
        <taxon>Henophidia</taxon>
        <taxon>Pythonidae</taxon>
        <taxon>Python</taxon>
    </lineage>
</organism>
<dbReference type="OMA" id="HADICTI"/>
<dbReference type="GO" id="GO:0036094">
    <property type="term" value="F:small molecule binding"/>
    <property type="evidence" value="ECO:0007669"/>
    <property type="project" value="TreeGrafter"/>
</dbReference>
<dbReference type="RefSeq" id="XP_025032321.1">
    <property type="nucleotide sequence ID" value="XM_025176553.1"/>
</dbReference>
<dbReference type="Proteomes" id="UP000695026">
    <property type="component" value="Unplaced"/>
</dbReference>
<dbReference type="SUPFAM" id="SSF48552">
    <property type="entry name" value="Serum albumin-like"/>
    <property type="match status" value="2"/>
</dbReference>
<name>A0A9F5J8J5_PYTBI</name>
<keyword evidence="4" id="KW-1015">Disulfide bond</keyword>
<dbReference type="GeneID" id="112542815"/>
<dbReference type="InterPro" id="IPR014760">
    <property type="entry name" value="Serum_albumin_N"/>
</dbReference>
<dbReference type="InterPro" id="IPR020858">
    <property type="entry name" value="Serum_albumin-like"/>
</dbReference>
<dbReference type="Gene3D" id="1.10.246.10">
    <property type="match status" value="4"/>
</dbReference>
<evidence type="ECO:0000259" key="5">
    <source>
        <dbReference type="PROSITE" id="PS51438"/>
    </source>
</evidence>